<proteinExistence type="predicted"/>
<evidence type="ECO:0000313" key="1">
    <source>
        <dbReference type="EMBL" id="KAJ5728243.1"/>
    </source>
</evidence>
<name>A0AAD6HP52_9EURO</name>
<organism evidence="1 2">
    <name type="scientific">Penicillium malachiteum</name>
    <dbReference type="NCBI Taxonomy" id="1324776"/>
    <lineage>
        <taxon>Eukaryota</taxon>
        <taxon>Fungi</taxon>
        <taxon>Dikarya</taxon>
        <taxon>Ascomycota</taxon>
        <taxon>Pezizomycotina</taxon>
        <taxon>Eurotiomycetes</taxon>
        <taxon>Eurotiomycetidae</taxon>
        <taxon>Eurotiales</taxon>
        <taxon>Aspergillaceae</taxon>
        <taxon>Penicillium</taxon>
    </lineage>
</organism>
<gene>
    <name evidence="1" type="ORF">N7493_004573</name>
</gene>
<comment type="caution">
    <text evidence="1">The sequence shown here is derived from an EMBL/GenBank/DDBJ whole genome shotgun (WGS) entry which is preliminary data.</text>
</comment>
<dbReference type="Proteomes" id="UP001215712">
    <property type="component" value="Unassembled WGS sequence"/>
</dbReference>
<dbReference type="EMBL" id="JAQJAN010000005">
    <property type="protein sequence ID" value="KAJ5728243.1"/>
    <property type="molecule type" value="Genomic_DNA"/>
</dbReference>
<accession>A0AAD6HP52</accession>
<reference evidence="1" key="1">
    <citation type="journal article" date="2023" name="IMA Fungus">
        <title>Comparative genomic study of the Penicillium genus elucidates a diverse pangenome and 15 lateral gene transfer events.</title>
        <authorList>
            <person name="Petersen C."/>
            <person name="Sorensen T."/>
            <person name="Nielsen M.R."/>
            <person name="Sondergaard T.E."/>
            <person name="Sorensen J.L."/>
            <person name="Fitzpatrick D.A."/>
            <person name="Frisvad J.C."/>
            <person name="Nielsen K.L."/>
        </authorList>
    </citation>
    <scope>NUCLEOTIDE SEQUENCE</scope>
    <source>
        <strain evidence="1">IBT 17514</strain>
    </source>
</reference>
<protein>
    <submittedName>
        <fullName evidence="1">Uncharacterized protein</fullName>
    </submittedName>
</protein>
<sequence>MNNTLMSCGESIWIEKPTLMGPDITFLIVRLSAQLLLSATRHDETLAELHRTRYALEFYREMAETKPLNYVCPAPECGKKGFSTTPGLYDHFDKKFREKGDPIHGGLSQHRKPTGNRIDINEAMAACLGRPITMPPQGGACFTAPYLIAQTYSGESSLYQLPSHV</sequence>
<evidence type="ECO:0000313" key="2">
    <source>
        <dbReference type="Proteomes" id="UP001215712"/>
    </source>
</evidence>
<reference evidence="1" key="2">
    <citation type="submission" date="2023-01" db="EMBL/GenBank/DDBJ databases">
        <authorList>
            <person name="Petersen C."/>
        </authorList>
    </citation>
    <scope>NUCLEOTIDE SEQUENCE</scope>
    <source>
        <strain evidence="1">IBT 17514</strain>
    </source>
</reference>
<dbReference type="AlphaFoldDB" id="A0AAD6HP52"/>
<keyword evidence="2" id="KW-1185">Reference proteome</keyword>